<dbReference type="InterPro" id="IPR048319">
    <property type="entry name" value="Vps52_CC"/>
</dbReference>
<comment type="similarity">
    <text evidence="2">Belongs to the VPS52 family.</text>
</comment>
<dbReference type="InterPro" id="IPR007258">
    <property type="entry name" value="Vps52"/>
</dbReference>
<evidence type="ECO:0000259" key="7">
    <source>
        <dbReference type="Pfam" id="PF04129"/>
    </source>
</evidence>
<feature type="domain" description="Vps52 C-terminal" evidence="8">
    <location>
        <begin position="308"/>
        <end position="640"/>
    </location>
</feature>
<evidence type="ECO:0000259" key="8">
    <source>
        <dbReference type="Pfam" id="PF20655"/>
    </source>
</evidence>
<evidence type="ECO:0000256" key="4">
    <source>
        <dbReference type="ARBA" id="ARBA00022927"/>
    </source>
</evidence>
<dbReference type="Proteomes" id="UP000327013">
    <property type="component" value="Unassembled WGS sequence"/>
</dbReference>
<feature type="domain" description="Vps52 coiled-coil" evidence="7">
    <location>
        <begin position="151"/>
        <end position="291"/>
    </location>
</feature>
<protein>
    <submittedName>
        <fullName evidence="9">Uncharacterized protein</fullName>
    </submittedName>
</protein>
<dbReference type="AlphaFoldDB" id="A0A5N6KQ81"/>
<proteinExistence type="inferred from homology"/>
<comment type="subcellular location">
    <subcellularLocation>
        <location evidence="1">Golgi apparatus</location>
        <location evidence="1">trans-Golgi network</location>
    </subcellularLocation>
</comment>
<dbReference type="Pfam" id="PF04129">
    <property type="entry name" value="Vps52_CC"/>
    <property type="match status" value="1"/>
</dbReference>
<evidence type="ECO:0000256" key="6">
    <source>
        <dbReference type="SAM" id="MobiDB-lite"/>
    </source>
</evidence>
<dbReference type="GO" id="GO:0042147">
    <property type="term" value="P:retrograde transport, endosome to Golgi"/>
    <property type="evidence" value="ECO:0007669"/>
    <property type="project" value="TreeGrafter"/>
</dbReference>
<feature type="compositionally biased region" description="Pro residues" evidence="6">
    <location>
        <begin position="14"/>
        <end position="26"/>
    </location>
</feature>
<dbReference type="EMBL" id="VIBQ01000009">
    <property type="protein sequence ID" value="KAB8337220.1"/>
    <property type="molecule type" value="Genomic_DNA"/>
</dbReference>
<dbReference type="PANTHER" id="PTHR14190:SF7">
    <property type="entry name" value="VACUOLAR PROTEIN SORTING-ASSOCIATED PROTEIN 52 HOMOLOG"/>
    <property type="match status" value="1"/>
</dbReference>
<evidence type="ECO:0000256" key="5">
    <source>
        <dbReference type="ARBA" id="ARBA00023034"/>
    </source>
</evidence>
<dbReference type="OrthoDB" id="19482at2759"/>
<evidence type="ECO:0000256" key="2">
    <source>
        <dbReference type="ARBA" id="ARBA00008180"/>
    </source>
</evidence>
<feature type="compositionally biased region" description="Polar residues" evidence="6">
    <location>
        <begin position="33"/>
        <end position="62"/>
    </location>
</feature>
<keyword evidence="4" id="KW-0653">Protein transport</keyword>
<keyword evidence="10" id="KW-1185">Reference proteome</keyword>
<evidence type="ECO:0000256" key="3">
    <source>
        <dbReference type="ARBA" id="ARBA00022448"/>
    </source>
</evidence>
<evidence type="ECO:0000313" key="9">
    <source>
        <dbReference type="EMBL" id="KAB8337220.1"/>
    </source>
</evidence>
<dbReference type="Pfam" id="PF20655">
    <property type="entry name" value="Vps52_C"/>
    <property type="match status" value="1"/>
</dbReference>
<feature type="region of interest" description="Disordered" evidence="6">
    <location>
        <begin position="1"/>
        <end position="73"/>
    </location>
</feature>
<evidence type="ECO:0000313" key="10">
    <source>
        <dbReference type="Proteomes" id="UP000327013"/>
    </source>
</evidence>
<name>A0A5N6KQ81_9ROSI</name>
<dbReference type="GO" id="GO:0019905">
    <property type="term" value="F:syntaxin binding"/>
    <property type="evidence" value="ECO:0007669"/>
    <property type="project" value="TreeGrafter"/>
</dbReference>
<gene>
    <name evidence="9" type="ORF">FH972_021522</name>
</gene>
<keyword evidence="5" id="KW-0333">Golgi apparatus</keyword>
<dbReference type="PANTHER" id="PTHR14190">
    <property type="entry name" value="SUPPRESSOR OF ACTIN MUTATIONS 2/VACUOLAR PROTEIN SORTING 52"/>
    <property type="match status" value="1"/>
</dbReference>
<dbReference type="GO" id="GO:0015031">
    <property type="term" value="P:protein transport"/>
    <property type="evidence" value="ECO:0007669"/>
    <property type="project" value="UniProtKB-KW"/>
</dbReference>
<sequence length="644" mass="70454">MWGLDRLSAQSTPAPSPPPPHRPYSPAPRRSIHLSTQRPGLSQRTSSLQSIASGPTNTSLPSSARLPNGSGLRNQLVSEPLEDVEDPLLALDRLLGAPETGPSDTDQEVIAQAPYQLDGKIDFGGLSLKAFANSRELTSASSVKEDLSVAQYLGTVSAEIETLQARSSALNEKLENRKVVEKQLAPIVDQIILSPLTIRKLADGSIDDGWIKALEELQSKQQALDAGRLDASKVKAVEDLKPLIEDLTTKAVERIRDYFASRIKALRSPNINAQSIQQQDFLRHKSLFAFLATKQPRLAEDIGQAYTNTMRWYYQTHFMRYEGSLRKLKLHVVDKTDLLGEDPLSRSGSGPNAKLPGHAPFSLARRSETLRNLPPHALPASTAEESKVPTYVETPFLFFNLALLDNACWEYSFLTSFYPPNSPLANPRTVSRQFQDIFAPTFELGQSLTKSLATDSYDALGILLCVRLTQHFAFVLQRRKVPTLEAYVNGTNMLLWPRFQVVIDAHCESLKRLTTSLPNRPAGAAGAAAAFASLSGSGSSGPSTAPHPVTQRFANAVQGILSLSSEAGDDEPVANSLARLRTEFEAFLNKMANSFGAGEKSKKEKGRFFANNYALILTIIADTHGKLAGESREHFERLQATGAK</sequence>
<accession>A0A5N6KQ81</accession>
<dbReference type="GO" id="GO:0032456">
    <property type="term" value="P:endocytic recycling"/>
    <property type="evidence" value="ECO:0007669"/>
    <property type="project" value="TreeGrafter"/>
</dbReference>
<comment type="caution">
    <text evidence="9">The sequence shown here is derived from an EMBL/GenBank/DDBJ whole genome shotgun (WGS) entry which is preliminary data.</text>
</comment>
<dbReference type="GO" id="GO:0005829">
    <property type="term" value="C:cytosol"/>
    <property type="evidence" value="ECO:0007669"/>
    <property type="project" value="GOC"/>
</dbReference>
<evidence type="ECO:0000256" key="1">
    <source>
        <dbReference type="ARBA" id="ARBA00004601"/>
    </source>
</evidence>
<organism evidence="9 10">
    <name type="scientific">Carpinus fangiana</name>
    <dbReference type="NCBI Taxonomy" id="176857"/>
    <lineage>
        <taxon>Eukaryota</taxon>
        <taxon>Viridiplantae</taxon>
        <taxon>Streptophyta</taxon>
        <taxon>Embryophyta</taxon>
        <taxon>Tracheophyta</taxon>
        <taxon>Spermatophyta</taxon>
        <taxon>Magnoliopsida</taxon>
        <taxon>eudicotyledons</taxon>
        <taxon>Gunneridae</taxon>
        <taxon>Pentapetalae</taxon>
        <taxon>rosids</taxon>
        <taxon>fabids</taxon>
        <taxon>Fagales</taxon>
        <taxon>Betulaceae</taxon>
        <taxon>Carpinus</taxon>
    </lineage>
</organism>
<reference evidence="9 10" key="1">
    <citation type="submission" date="2019-06" db="EMBL/GenBank/DDBJ databases">
        <title>A chromosomal-level reference genome of Carpinus fangiana (Coryloideae, Betulaceae).</title>
        <authorList>
            <person name="Yang X."/>
            <person name="Wang Z."/>
            <person name="Zhang L."/>
            <person name="Hao G."/>
            <person name="Liu J."/>
            <person name="Yang Y."/>
        </authorList>
    </citation>
    <scope>NUCLEOTIDE SEQUENCE [LARGE SCALE GENOMIC DNA]</scope>
    <source>
        <strain evidence="9">Cfa_2016G</strain>
        <tissue evidence="9">Leaf</tissue>
    </source>
</reference>
<dbReference type="GO" id="GO:0006896">
    <property type="term" value="P:Golgi to vacuole transport"/>
    <property type="evidence" value="ECO:0007669"/>
    <property type="project" value="TreeGrafter"/>
</dbReference>
<dbReference type="GO" id="GO:0000938">
    <property type="term" value="C:GARP complex"/>
    <property type="evidence" value="ECO:0007669"/>
    <property type="project" value="TreeGrafter"/>
</dbReference>
<keyword evidence="3" id="KW-0813">Transport</keyword>
<dbReference type="InterPro" id="IPR048361">
    <property type="entry name" value="Vps52_C"/>
</dbReference>